<organism evidence="1 2">
    <name type="scientific">Marine Group I thaumarchaeote</name>
    <dbReference type="NCBI Taxonomy" id="2511932"/>
    <lineage>
        <taxon>Archaea</taxon>
        <taxon>Nitrososphaerota</taxon>
        <taxon>Marine Group I</taxon>
    </lineage>
</organism>
<comment type="caution">
    <text evidence="1">The sequence shown here is derived from an EMBL/GenBank/DDBJ whole genome shotgun (WGS) entry which is preliminary data.</text>
</comment>
<dbReference type="InterPro" id="IPR050179">
    <property type="entry name" value="Trans_hexapeptide_repeat"/>
</dbReference>
<sequence>MADWKKPTIEHQKITKYGYFVEYPENLILRKNIDIGVFTYINSHFGVEIQDGVEIGPHCSILSHSTIGNRKGKVIIKKSAKIGGYTLIMPGVTIGENSLIHAYSYIDKDVEDNKIIKK</sequence>
<dbReference type="Gene3D" id="2.160.10.10">
    <property type="entry name" value="Hexapeptide repeat proteins"/>
    <property type="match status" value="1"/>
</dbReference>
<dbReference type="EMBL" id="JACAST010000002">
    <property type="protein sequence ID" value="NWK01791.1"/>
    <property type="molecule type" value="Genomic_DNA"/>
</dbReference>
<proteinExistence type="predicted"/>
<dbReference type="PANTHER" id="PTHR43300:SF11">
    <property type="entry name" value="ACETYLTRANSFERASE RV3034C-RELATED"/>
    <property type="match status" value="1"/>
</dbReference>
<dbReference type="Proteomes" id="UP000529843">
    <property type="component" value="Unassembled WGS sequence"/>
</dbReference>
<dbReference type="InterPro" id="IPR001451">
    <property type="entry name" value="Hexapep"/>
</dbReference>
<gene>
    <name evidence="1" type="ORF">HX804_00545</name>
</gene>
<dbReference type="Pfam" id="PF00132">
    <property type="entry name" value="Hexapep"/>
    <property type="match status" value="1"/>
</dbReference>
<dbReference type="SUPFAM" id="SSF51161">
    <property type="entry name" value="Trimeric LpxA-like enzymes"/>
    <property type="match status" value="1"/>
</dbReference>
<dbReference type="AlphaFoldDB" id="A0A7K4NKG8"/>
<dbReference type="InterPro" id="IPR011004">
    <property type="entry name" value="Trimer_LpxA-like_sf"/>
</dbReference>
<reference evidence="1 2" key="1">
    <citation type="journal article" date="2019" name="Environ. Microbiol.">
        <title>Genomics insights into ecotype formation of ammonia-oxidizing archaea in the deep ocean.</title>
        <authorList>
            <person name="Wang Y."/>
            <person name="Huang J.M."/>
            <person name="Cui G.J."/>
            <person name="Nunoura T."/>
            <person name="Takaki Y."/>
            <person name="Li W.L."/>
            <person name="Li J."/>
            <person name="Gao Z.M."/>
            <person name="Takai K."/>
            <person name="Zhang A.Q."/>
            <person name="Stepanauskas R."/>
        </authorList>
    </citation>
    <scope>NUCLEOTIDE SEQUENCE [LARGE SCALE GENOMIC DNA]</scope>
    <source>
        <strain evidence="1 2">N8</strain>
    </source>
</reference>
<protein>
    <submittedName>
        <fullName evidence="1">Acyltransferase</fullName>
    </submittedName>
</protein>
<dbReference type="GO" id="GO:0016746">
    <property type="term" value="F:acyltransferase activity"/>
    <property type="evidence" value="ECO:0007669"/>
    <property type="project" value="UniProtKB-KW"/>
</dbReference>
<name>A0A7K4NKG8_9ARCH</name>
<evidence type="ECO:0000313" key="1">
    <source>
        <dbReference type="EMBL" id="NWK01791.1"/>
    </source>
</evidence>
<keyword evidence="1" id="KW-0808">Transferase</keyword>
<dbReference type="PANTHER" id="PTHR43300">
    <property type="entry name" value="ACETYLTRANSFERASE"/>
    <property type="match status" value="1"/>
</dbReference>
<keyword evidence="1" id="KW-0012">Acyltransferase</keyword>
<evidence type="ECO:0000313" key="2">
    <source>
        <dbReference type="Proteomes" id="UP000529843"/>
    </source>
</evidence>
<accession>A0A7K4NKG8</accession>